<sequence length="187" mass="21194">MASFDPFPVLTTPRLRLRALEPADVERLFRIRSDPEVTRYTGRAPDSSIADSEQNLAVVSAGIRENTSIYWGITLKEGGELIGNGGFWRWNKPHRWAEIGYGLLPAFWGQGIMTEALRAMLPFGFESMDLHRVEAQLDPENRASARVLERLGFTREGQQRQNWYYDGRFTDTAVYGLLRGELQAAAT</sequence>
<comment type="caution">
    <text evidence="2">The sequence shown here is derived from an EMBL/GenBank/DDBJ whole genome shotgun (WGS) entry which is preliminary data.</text>
</comment>
<reference evidence="2 3" key="1">
    <citation type="submission" date="2014-02" db="EMBL/GenBank/DDBJ databases">
        <title>The small core and large imbalanced accessory genome model reveals a collaborative survival strategy of Sorangium cellulosum strains in nature.</title>
        <authorList>
            <person name="Han K."/>
            <person name="Peng R."/>
            <person name="Blom J."/>
            <person name="Li Y.-Z."/>
        </authorList>
    </citation>
    <scope>NUCLEOTIDE SEQUENCE [LARGE SCALE GENOMIC DNA]</scope>
    <source>
        <strain evidence="2 3">So0008-312</strain>
    </source>
</reference>
<dbReference type="Pfam" id="PF13302">
    <property type="entry name" value="Acetyltransf_3"/>
    <property type="match status" value="1"/>
</dbReference>
<evidence type="ECO:0000259" key="1">
    <source>
        <dbReference type="PROSITE" id="PS51186"/>
    </source>
</evidence>
<dbReference type="InterPro" id="IPR000182">
    <property type="entry name" value="GNAT_dom"/>
</dbReference>
<name>A0A150Q6M9_SORCE</name>
<proteinExistence type="predicted"/>
<dbReference type="PANTHER" id="PTHR43792">
    <property type="entry name" value="GNAT FAMILY, PUTATIVE (AFU_ORTHOLOGUE AFUA_3G00765)-RELATED-RELATED"/>
    <property type="match status" value="1"/>
</dbReference>
<dbReference type="Gene3D" id="3.40.630.30">
    <property type="match status" value="1"/>
</dbReference>
<evidence type="ECO:0000313" key="3">
    <source>
        <dbReference type="Proteomes" id="UP000075260"/>
    </source>
</evidence>
<organism evidence="2 3">
    <name type="scientific">Sorangium cellulosum</name>
    <name type="common">Polyangium cellulosum</name>
    <dbReference type="NCBI Taxonomy" id="56"/>
    <lineage>
        <taxon>Bacteria</taxon>
        <taxon>Pseudomonadati</taxon>
        <taxon>Myxococcota</taxon>
        <taxon>Polyangia</taxon>
        <taxon>Polyangiales</taxon>
        <taxon>Polyangiaceae</taxon>
        <taxon>Sorangium</taxon>
    </lineage>
</organism>
<dbReference type="AlphaFoldDB" id="A0A150Q6M9"/>
<gene>
    <name evidence="2" type="ORF">BE15_22520</name>
</gene>
<dbReference type="PROSITE" id="PS51186">
    <property type="entry name" value="GNAT"/>
    <property type="match status" value="1"/>
</dbReference>
<protein>
    <submittedName>
        <fullName evidence="2">GCN5 family acetyltransferase</fullName>
    </submittedName>
</protein>
<dbReference type="EMBL" id="JEMA01001018">
    <property type="protein sequence ID" value="KYF63298.1"/>
    <property type="molecule type" value="Genomic_DNA"/>
</dbReference>
<dbReference type="InterPro" id="IPR051531">
    <property type="entry name" value="N-acetyltransferase"/>
</dbReference>
<accession>A0A150Q6M9</accession>
<dbReference type="Proteomes" id="UP000075260">
    <property type="component" value="Unassembled WGS sequence"/>
</dbReference>
<dbReference type="OrthoDB" id="9804153at2"/>
<dbReference type="RefSeq" id="WP_061612226.1">
    <property type="nucleotide sequence ID" value="NZ_JEMA01001018.1"/>
</dbReference>
<keyword evidence="2" id="KW-0808">Transferase</keyword>
<dbReference type="SUPFAM" id="SSF55729">
    <property type="entry name" value="Acyl-CoA N-acyltransferases (Nat)"/>
    <property type="match status" value="1"/>
</dbReference>
<dbReference type="PANTHER" id="PTHR43792:SF1">
    <property type="entry name" value="N-ACETYLTRANSFERASE DOMAIN-CONTAINING PROTEIN"/>
    <property type="match status" value="1"/>
</dbReference>
<dbReference type="InterPro" id="IPR016181">
    <property type="entry name" value="Acyl_CoA_acyltransferase"/>
</dbReference>
<feature type="domain" description="N-acetyltransferase" evidence="1">
    <location>
        <begin position="15"/>
        <end position="181"/>
    </location>
</feature>
<dbReference type="GO" id="GO:0016747">
    <property type="term" value="F:acyltransferase activity, transferring groups other than amino-acyl groups"/>
    <property type="evidence" value="ECO:0007669"/>
    <property type="project" value="InterPro"/>
</dbReference>
<dbReference type="CDD" id="cd04301">
    <property type="entry name" value="NAT_SF"/>
    <property type="match status" value="1"/>
</dbReference>
<evidence type="ECO:0000313" key="2">
    <source>
        <dbReference type="EMBL" id="KYF63298.1"/>
    </source>
</evidence>